<keyword evidence="3" id="KW-1185">Reference proteome</keyword>
<evidence type="ECO:0000256" key="1">
    <source>
        <dbReference type="SAM" id="MobiDB-lite"/>
    </source>
</evidence>
<dbReference type="EMBL" id="LGRB01000009">
    <property type="protein sequence ID" value="OCT51240.1"/>
    <property type="molecule type" value="Genomic_DNA"/>
</dbReference>
<evidence type="ECO:0000313" key="2">
    <source>
        <dbReference type="EMBL" id="OCT51240.1"/>
    </source>
</evidence>
<proteinExistence type="predicted"/>
<gene>
    <name evidence="2" type="ORF">CLCR_08831</name>
</gene>
<accession>A0A1C1CRW3</accession>
<feature type="region of interest" description="Disordered" evidence="1">
    <location>
        <begin position="32"/>
        <end position="55"/>
    </location>
</feature>
<organism evidence="2 3">
    <name type="scientific">Cladophialophora carrionii</name>
    <dbReference type="NCBI Taxonomy" id="86049"/>
    <lineage>
        <taxon>Eukaryota</taxon>
        <taxon>Fungi</taxon>
        <taxon>Dikarya</taxon>
        <taxon>Ascomycota</taxon>
        <taxon>Pezizomycotina</taxon>
        <taxon>Eurotiomycetes</taxon>
        <taxon>Chaetothyriomycetidae</taxon>
        <taxon>Chaetothyriales</taxon>
        <taxon>Herpotrichiellaceae</taxon>
        <taxon>Cladophialophora</taxon>
    </lineage>
</organism>
<protein>
    <submittedName>
        <fullName evidence="2">Uncharacterized protein</fullName>
    </submittedName>
</protein>
<feature type="region of interest" description="Disordered" evidence="1">
    <location>
        <begin position="284"/>
        <end position="310"/>
    </location>
</feature>
<evidence type="ECO:0000313" key="3">
    <source>
        <dbReference type="Proteomes" id="UP000094526"/>
    </source>
</evidence>
<name>A0A1C1CRW3_9EURO</name>
<comment type="caution">
    <text evidence="2">The sequence shown here is derived from an EMBL/GenBank/DDBJ whole genome shotgun (WGS) entry which is preliminary data.</text>
</comment>
<feature type="region of interest" description="Disordered" evidence="1">
    <location>
        <begin position="115"/>
        <end position="173"/>
    </location>
</feature>
<sequence length="340" mass="38762">MKLFYGEGTEDDYDFSEYSYLCQYGKRPVTHDLNESASSKRPRTSQDEYANSFGAPQNRLRHRISNVERDIYPQPVFESLLMAPPKPNSINIGPNSVSRTRYEFVPKALTLVREEPETKPQIDYNGAAGSSRANQTVSPGSRRSYTRRKHDSDGTLTSSMSSSSGYIISPNLSPPTRMQEGMHAAEYDQRTWQPPQFQQARASHRHQNVDTQAQIGSQPRYRHAQHQLPPLGADSSYEAFFDRLNREIAHGQYRLTQLQQSKAFQWLSFEDQSQLLKRHESTLAEVSATQPRQVPPAADHATVQSRPKARLSPQWLNSRWLARAKEFLGGNQDKPQSGFY</sequence>
<feature type="compositionally biased region" description="Low complexity" evidence="1">
    <location>
        <begin position="154"/>
        <end position="171"/>
    </location>
</feature>
<reference evidence="3" key="1">
    <citation type="submission" date="2015-07" db="EMBL/GenBank/DDBJ databases">
        <authorList>
            <person name="Teixeira M.M."/>
            <person name="Souza R.C."/>
            <person name="Almeida L.G."/>
            <person name="Vicente V.A."/>
            <person name="de Hoog S."/>
            <person name="Bocca A.L."/>
            <person name="de Almeida S.R."/>
            <person name="Vasconcelos A.T."/>
            <person name="Felipe M.S."/>
        </authorList>
    </citation>
    <scope>NUCLEOTIDE SEQUENCE [LARGE SCALE GENOMIC DNA]</scope>
    <source>
        <strain evidence="3">KSF</strain>
    </source>
</reference>
<dbReference type="Proteomes" id="UP000094526">
    <property type="component" value="Unassembled WGS sequence"/>
</dbReference>
<feature type="compositionally biased region" description="Polar residues" evidence="1">
    <location>
        <begin position="131"/>
        <end position="143"/>
    </location>
</feature>
<dbReference type="AlphaFoldDB" id="A0A1C1CRW3"/>
<dbReference type="VEuPathDB" id="FungiDB:CLCR_08831"/>